<dbReference type="PANTHER" id="PTHR30093">
    <property type="entry name" value="GENERAL SECRETION PATHWAY PROTEIN G"/>
    <property type="match status" value="1"/>
</dbReference>
<dbReference type="PRINTS" id="PR00813">
    <property type="entry name" value="BCTERIALGSPG"/>
</dbReference>
<dbReference type="SUPFAM" id="SSF54523">
    <property type="entry name" value="Pili subunits"/>
    <property type="match status" value="1"/>
</dbReference>
<feature type="domain" description="DUF1559" evidence="2">
    <location>
        <begin position="30"/>
        <end position="64"/>
    </location>
</feature>
<dbReference type="InterPro" id="IPR011453">
    <property type="entry name" value="DUF1559"/>
</dbReference>
<organism evidence="3">
    <name type="scientific">candidate division TA06 bacterium ADurb.Bin131</name>
    <dbReference type="NCBI Taxonomy" id="1852827"/>
    <lineage>
        <taxon>Bacteria</taxon>
        <taxon>Bacteria division TA06</taxon>
    </lineage>
</organism>
<dbReference type="Pfam" id="PF07596">
    <property type="entry name" value="SBP_bac_10"/>
    <property type="match status" value="1"/>
</dbReference>
<evidence type="ECO:0000256" key="1">
    <source>
        <dbReference type="ARBA" id="ARBA00022481"/>
    </source>
</evidence>
<dbReference type="Gene3D" id="3.30.700.10">
    <property type="entry name" value="Glycoprotein, Type 4 Pilin"/>
    <property type="match status" value="1"/>
</dbReference>
<dbReference type="GO" id="GO:0015627">
    <property type="term" value="C:type II protein secretion system complex"/>
    <property type="evidence" value="ECO:0007669"/>
    <property type="project" value="InterPro"/>
</dbReference>
<protein>
    <submittedName>
        <fullName evidence="3">Type II secretion system protein G</fullName>
    </submittedName>
</protein>
<dbReference type="GO" id="GO:0015628">
    <property type="term" value="P:protein secretion by the type II secretion system"/>
    <property type="evidence" value="ECO:0007669"/>
    <property type="project" value="InterPro"/>
</dbReference>
<proteinExistence type="predicted"/>
<evidence type="ECO:0000259" key="2">
    <source>
        <dbReference type="Pfam" id="PF07596"/>
    </source>
</evidence>
<accession>A0A1V6CCD3</accession>
<dbReference type="Pfam" id="PF07963">
    <property type="entry name" value="N_methyl"/>
    <property type="match status" value="1"/>
</dbReference>
<evidence type="ECO:0000313" key="3">
    <source>
        <dbReference type="EMBL" id="OQB74545.1"/>
    </source>
</evidence>
<sequence>MKKGFTLIELLVVIAIISMLAGQIMPSLSSAREKGRQANCINNLHQIGISIEMYYQDYDDYPTWLSILVPSYLGTDKVFICLTDKYKGLTGHGNSAYPNSNDIPPSQIPGFSPPYPAEFAWRNPNVTACSYIYEFSPCPCEWFMLGYANGTYSDDDFHHADTNLNGVVSWKEAKMWQASNQGLSDNLPIVRCFWHAYNYGQKVLNLSYKDYHVFTSRMYWETTSD</sequence>
<dbReference type="AlphaFoldDB" id="A0A1V6CCD3"/>
<reference evidence="3" key="1">
    <citation type="submission" date="2017-02" db="EMBL/GenBank/DDBJ databases">
        <title>Delving into the versatile metabolic prowess of the omnipresent phylum Bacteroidetes.</title>
        <authorList>
            <person name="Nobu M.K."/>
            <person name="Mei R."/>
            <person name="Narihiro T."/>
            <person name="Kuroda K."/>
            <person name="Liu W.-T."/>
        </authorList>
    </citation>
    <scope>NUCLEOTIDE SEQUENCE</scope>
    <source>
        <strain evidence="3">ADurb.Bin131</strain>
    </source>
</reference>
<dbReference type="Proteomes" id="UP000485562">
    <property type="component" value="Unassembled WGS sequence"/>
</dbReference>
<dbReference type="NCBIfam" id="TIGR02532">
    <property type="entry name" value="IV_pilin_GFxxxE"/>
    <property type="match status" value="1"/>
</dbReference>
<keyword evidence="1" id="KW-0488">Methylation</keyword>
<comment type="caution">
    <text evidence="3">The sequence shown here is derived from an EMBL/GenBank/DDBJ whole genome shotgun (WGS) entry which is preliminary data.</text>
</comment>
<dbReference type="InterPro" id="IPR000983">
    <property type="entry name" value="Bac_GSPG_pilin"/>
</dbReference>
<dbReference type="InterPro" id="IPR045584">
    <property type="entry name" value="Pilin-like"/>
</dbReference>
<gene>
    <name evidence="3" type="primary">pulG_2</name>
    <name evidence="3" type="ORF">BWX89_00487</name>
</gene>
<dbReference type="InterPro" id="IPR012902">
    <property type="entry name" value="N_methyl_site"/>
</dbReference>
<dbReference type="EMBL" id="MWDQ01000037">
    <property type="protein sequence ID" value="OQB74545.1"/>
    <property type="molecule type" value="Genomic_DNA"/>
</dbReference>
<name>A0A1V6CCD3_UNCT6</name>